<dbReference type="GO" id="GO:0003841">
    <property type="term" value="F:1-acylglycerol-3-phosphate O-acyltransferase activity"/>
    <property type="evidence" value="ECO:0007669"/>
    <property type="project" value="UniProtKB-UniRule"/>
</dbReference>
<dbReference type="CDD" id="cd07989">
    <property type="entry name" value="LPLAT_AGPAT-like"/>
    <property type="match status" value="1"/>
</dbReference>
<comment type="catalytic activity">
    <reaction evidence="5">
        <text>a 1-acyl-sn-glycero-3-phosphate + an acyl-CoA = a 1,2-diacyl-sn-glycero-3-phosphate + CoA</text>
        <dbReference type="Rhea" id="RHEA:19709"/>
        <dbReference type="ChEBI" id="CHEBI:57287"/>
        <dbReference type="ChEBI" id="CHEBI:57970"/>
        <dbReference type="ChEBI" id="CHEBI:58342"/>
        <dbReference type="ChEBI" id="CHEBI:58608"/>
        <dbReference type="EC" id="2.3.1.51"/>
    </reaction>
</comment>
<comment type="similarity">
    <text evidence="2 5">Belongs to the 1-acyl-sn-glycerol-3-phosphate acyltransferase family.</text>
</comment>
<evidence type="ECO:0000313" key="8">
    <source>
        <dbReference type="Proteomes" id="UP000271098"/>
    </source>
</evidence>
<dbReference type="OrthoDB" id="202234at2759"/>
<dbReference type="EC" id="2.3.1.51" evidence="5"/>
<dbReference type="EMBL" id="UYRT01083615">
    <property type="protein sequence ID" value="VDN27689.1"/>
    <property type="molecule type" value="Genomic_DNA"/>
</dbReference>
<dbReference type="AlphaFoldDB" id="A0A183E5U7"/>
<dbReference type="GO" id="GO:0006654">
    <property type="term" value="P:phosphatidic acid biosynthetic process"/>
    <property type="evidence" value="ECO:0007669"/>
    <property type="project" value="TreeGrafter"/>
</dbReference>
<evidence type="ECO:0000256" key="4">
    <source>
        <dbReference type="ARBA" id="ARBA00023315"/>
    </source>
</evidence>
<gene>
    <name evidence="7" type="ORF">GPUH_LOCUS16339</name>
</gene>
<reference evidence="7 8" key="2">
    <citation type="submission" date="2018-11" db="EMBL/GenBank/DDBJ databases">
        <authorList>
            <consortium name="Pathogen Informatics"/>
        </authorList>
    </citation>
    <scope>NUCLEOTIDE SEQUENCE [LARGE SCALE GENOMIC DNA]</scope>
</reference>
<evidence type="ECO:0000313" key="7">
    <source>
        <dbReference type="EMBL" id="VDN27689.1"/>
    </source>
</evidence>
<dbReference type="Pfam" id="PF01553">
    <property type="entry name" value="Acyltransferase"/>
    <property type="match status" value="1"/>
</dbReference>
<sequence>HTFRAFQLLTFWCGITYEVRNRQHIQTEKPFVIIANHQSSLDVLGLTHVWPENCVILLKSSLKFMPGFNLCAYLCNAVFINRFSKEKAHKSVEQAIEAVKISKRKMWIFPEGTRNPSDTMLPFKKGAFIIAQEAKIPVVPIVFSSYKPFYRRADCKFDYGGHVIIEILPAVDSQAFPDVDSLSSECRTRMEEAYRKLNDELHITSRG</sequence>
<dbReference type="PANTHER" id="PTHR10434">
    <property type="entry name" value="1-ACYL-SN-GLYCEROL-3-PHOSPHATE ACYLTRANSFERASE"/>
    <property type="match status" value="1"/>
</dbReference>
<dbReference type="GO" id="GO:0005783">
    <property type="term" value="C:endoplasmic reticulum"/>
    <property type="evidence" value="ECO:0007669"/>
    <property type="project" value="TreeGrafter"/>
</dbReference>
<dbReference type="SMART" id="SM00563">
    <property type="entry name" value="PlsC"/>
    <property type="match status" value="1"/>
</dbReference>
<keyword evidence="3 5" id="KW-0808">Transferase</keyword>
<dbReference type="Proteomes" id="UP000271098">
    <property type="component" value="Unassembled WGS sequence"/>
</dbReference>
<keyword evidence="5" id="KW-0443">Lipid metabolism</keyword>
<keyword evidence="5" id="KW-0594">Phospholipid biosynthesis</keyword>
<evidence type="ECO:0000313" key="9">
    <source>
        <dbReference type="WBParaSite" id="GPUH_0001636001-mRNA-1"/>
    </source>
</evidence>
<accession>A0A183E5U7</accession>
<evidence type="ECO:0000256" key="1">
    <source>
        <dbReference type="ARBA" id="ARBA00004728"/>
    </source>
</evidence>
<dbReference type="InterPro" id="IPR004552">
    <property type="entry name" value="AGP_acyltrans"/>
</dbReference>
<comment type="domain">
    <text evidence="5">The HXXXXD motif is essential for acyltransferase activity and may constitute the binding site for the phosphate moiety of the glycerol-3-phosphate.</text>
</comment>
<comment type="pathway">
    <text evidence="1">Phospholipid metabolism; CDP-diacylglycerol biosynthesis; CDP-diacylglycerol from sn-glycerol 3-phosphate: step 2/3.</text>
</comment>
<reference evidence="9" key="1">
    <citation type="submission" date="2016-06" db="UniProtKB">
        <authorList>
            <consortium name="WormBaseParasite"/>
        </authorList>
    </citation>
    <scope>IDENTIFICATION</scope>
</reference>
<evidence type="ECO:0000256" key="2">
    <source>
        <dbReference type="ARBA" id="ARBA00008655"/>
    </source>
</evidence>
<dbReference type="WBParaSite" id="GPUH_0001636001-mRNA-1">
    <property type="protein sequence ID" value="GPUH_0001636001-mRNA-1"/>
    <property type="gene ID" value="GPUH_0001636001"/>
</dbReference>
<feature type="domain" description="Phospholipid/glycerol acyltransferase" evidence="6">
    <location>
        <begin position="31"/>
        <end position="146"/>
    </location>
</feature>
<evidence type="ECO:0000256" key="5">
    <source>
        <dbReference type="RuleBase" id="RU361267"/>
    </source>
</evidence>
<protein>
    <recommendedName>
        <fullName evidence="5">1-acyl-sn-glycerol-3-phosphate acyltransferase</fullName>
        <ecNumber evidence="5">2.3.1.51</ecNumber>
    </recommendedName>
</protein>
<name>A0A183E5U7_9BILA</name>
<keyword evidence="5" id="KW-1208">Phospholipid metabolism</keyword>
<keyword evidence="4 5" id="KW-0012">Acyltransferase</keyword>
<keyword evidence="5" id="KW-0444">Lipid biosynthesis</keyword>
<evidence type="ECO:0000259" key="6">
    <source>
        <dbReference type="SMART" id="SM00563"/>
    </source>
</evidence>
<proteinExistence type="inferred from homology"/>
<dbReference type="SUPFAM" id="SSF69593">
    <property type="entry name" value="Glycerol-3-phosphate (1)-acyltransferase"/>
    <property type="match status" value="1"/>
</dbReference>
<evidence type="ECO:0000256" key="3">
    <source>
        <dbReference type="ARBA" id="ARBA00022679"/>
    </source>
</evidence>
<dbReference type="NCBIfam" id="TIGR00530">
    <property type="entry name" value="AGP_acyltrn"/>
    <property type="match status" value="1"/>
</dbReference>
<dbReference type="GO" id="GO:0016020">
    <property type="term" value="C:membrane"/>
    <property type="evidence" value="ECO:0007669"/>
    <property type="project" value="InterPro"/>
</dbReference>
<dbReference type="PANTHER" id="PTHR10434:SF10">
    <property type="entry name" value="1-ACYL-SN-GLYCEROL-3-PHOSPHATE ACYLTRANSFERASE ACL-1-RELATED"/>
    <property type="match status" value="1"/>
</dbReference>
<organism evidence="9">
    <name type="scientific">Gongylonema pulchrum</name>
    <dbReference type="NCBI Taxonomy" id="637853"/>
    <lineage>
        <taxon>Eukaryota</taxon>
        <taxon>Metazoa</taxon>
        <taxon>Ecdysozoa</taxon>
        <taxon>Nematoda</taxon>
        <taxon>Chromadorea</taxon>
        <taxon>Rhabditida</taxon>
        <taxon>Spirurina</taxon>
        <taxon>Spiruromorpha</taxon>
        <taxon>Spiruroidea</taxon>
        <taxon>Gongylonematidae</taxon>
        <taxon>Gongylonema</taxon>
    </lineage>
</organism>
<keyword evidence="8" id="KW-1185">Reference proteome</keyword>
<dbReference type="InterPro" id="IPR002123">
    <property type="entry name" value="Plipid/glycerol_acylTrfase"/>
</dbReference>